<evidence type="ECO:0000313" key="3">
    <source>
        <dbReference type="EMBL" id="MCP3427405.1"/>
    </source>
</evidence>
<evidence type="ECO:0000256" key="2">
    <source>
        <dbReference type="ARBA" id="ARBA00023002"/>
    </source>
</evidence>
<dbReference type="PROSITE" id="PS00061">
    <property type="entry name" value="ADH_SHORT"/>
    <property type="match status" value="1"/>
</dbReference>
<dbReference type="PRINTS" id="PR00081">
    <property type="entry name" value="GDHRDH"/>
</dbReference>
<dbReference type="PRINTS" id="PR00080">
    <property type="entry name" value="SDRFAMILY"/>
</dbReference>
<dbReference type="EMBL" id="JANATA010000001">
    <property type="protein sequence ID" value="MCP3427405.1"/>
    <property type="molecule type" value="Genomic_DNA"/>
</dbReference>
<dbReference type="PANTHER" id="PTHR24321:SF8">
    <property type="entry name" value="ESTRADIOL 17-BETA-DEHYDROGENASE 8-RELATED"/>
    <property type="match status" value="1"/>
</dbReference>
<proteinExistence type="inferred from homology"/>
<comment type="similarity">
    <text evidence="1">Belongs to the short-chain dehydrogenases/reductases (SDR) family.</text>
</comment>
<dbReference type="Proteomes" id="UP001165413">
    <property type="component" value="Unassembled WGS sequence"/>
</dbReference>
<dbReference type="RefSeq" id="WP_254097728.1">
    <property type="nucleotide sequence ID" value="NZ_JANATA010000001.1"/>
</dbReference>
<comment type="caution">
    <text evidence="3">The sequence shown here is derived from an EMBL/GenBank/DDBJ whole genome shotgun (WGS) entry which is preliminary data.</text>
</comment>
<evidence type="ECO:0000313" key="4">
    <source>
        <dbReference type="Proteomes" id="UP001165413"/>
    </source>
</evidence>
<gene>
    <name evidence="3" type="ORF">NLF92_00395</name>
</gene>
<reference evidence="3" key="1">
    <citation type="submission" date="2022-07" db="EMBL/GenBank/DDBJ databases">
        <title>Characterization of the Novel Bacterium Alteromonas immobilis LMIT006 and Alteromonas gregis LMIT007.</title>
        <authorList>
            <person name="Lin X."/>
        </authorList>
    </citation>
    <scope>NUCLEOTIDE SEQUENCE</scope>
    <source>
        <strain evidence="3">LMIT007</strain>
    </source>
</reference>
<dbReference type="Gene3D" id="3.40.50.720">
    <property type="entry name" value="NAD(P)-binding Rossmann-like Domain"/>
    <property type="match status" value="1"/>
</dbReference>
<dbReference type="NCBIfam" id="NF005559">
    <property type="entry name" value="PRK07231.1"/>
    <property type="match status" value="1"/>
</dbReference>
<name>A0AA42BK66_9ALTE</name>
<evidence type="ECO:0000256" key="1">
    <source>
        <dbReference type="ARBA" id="ARBA00006484"/>
    </source>
</evidence>
<dbReference type="InterPro" id="IPR020904">
    <property type="entry name" value="Sc_DH/Rdtase_CS"/>
</dbReference>
<keyword evidence="2" id="KW-0560">Oxidoreductase</keyword>
<protein>
    <submittedName>
        <fullName evidence="3">SDR family oxidoreductase</fullName>
    </submittedName>
</protein>
<dbReference type="InterPro" id="IPR036291">
    <property type="entry name" value="NAD(P)-bd_dom_sf"/>
</dbReference>
<dbReference type="InterPro" id="IPR002347">
    <property type="entry name" value="SDR_fam"/>
</dbReference>
<keyword evidence="4" id="KW-1185">Reference proteome</keyword>
<dbReference type="SUPFAM" id="SSF51735">
    <property type="entry name" value="NAD(P)-binding Rossmann-fold domains"/>
    <property type="match status" value="1"/>
</dbReference>
<dbReference type="GO" id="GO:0016491">
    <property type="term" value="F:oxidoreductase activity"/>
    <property type="evidence" value="ECO:0007669"/>
    <property type="project" value="UniProtKB-KW"/>
</dbReference>
<dbReference type="PANTHER" id="PTHR24321">
    <property type="entry name" value="DEHYDROGENASES, SHORT CHAIN"/>
    <property type="match status" value="1"/>
</dbReference>
<dbReference type="FunFam" id="3.40.50.720:FF:000084">
    <property type="entry name" value="Short-chain dehydrogenase reductase"/>
    <property type="match status" value="1"/>
</dbReference>
<dbReference type="Pfam" id="PF13561">
    <property type="entry name" value="adh_short_C2"/>
    <property type="match status" value="1"/>
</dbReference>
<organism evidence="3 4">
    <name type="scientific">Opacimonas viscosa</name>
    <dbReference type="NCBI Taxonomy" id="2961944"/>
    <lineage>
        <taxon>Bacteria</taxon>
        <taxon>Pseudomonadati</taxon>
        <taxon>Pseudomonadota</taxon>
        <taxon>Gammaproteobacteria</taxon>
        <taxon>Alteromonadales</taxon>
        <taxon>Alteromonadaceae</taxon>
        <taxon>Opacimonas</taxon>
    </lineage>
</organism>
<accession>A0AA42BK66</accession>
<sequence>MSHTVLITGAASGIGAQAAKHFAQKGVDLALSDINEEAGLALVDECNHISQGQSKVTFYIADVSDKVAVTELFRAAKNDFGQINVLVNNAGIEYPPTPLHLTDDALFEKNIAVNVKGVWYCMKEALNMMLPNGGGNIINIASVAGLRSAPMIAGYSATKHAVVGLTKSAAVEYAKLGIRINAVCPSFIDTPMVQRTLEQMDERGQKSIVGASPMKRLGRPEEIAAAIVWLASDEASFMNGHCMTLDGGMLA</sequence>
<dbReference type="CDD" id="cd05233">
    <property type="entry name" value="SDR_c"/>
    <property type="match status" value="1"/>
</dbReference>
<dbReference type="AlphaFoldDB" id="A0AA42BK66"/>